<dbReference type="CDD" id="cd00882">
    <property type="entry name" value="Ras_like_GTPase"/>
    <property type="match status" value="1"/>
</dbReference>
<comment type="caution">
    <text evidence="2">The sequence shown here is derived from an EMBL/GenBank/DDBJ whole genome shotgun (WGS) entry which is preliminary data.</text>
</comment>
<dbReference type="InterPro" id="IPR002789">
    <property type="entry name" value="HerA_central"/>
</dbReference>
<evidence type="ECO:0000313" key="2">
    <source>
        <dbReference type="EMBL" id="MFD1429574.1"/>
    </source>
</evidence>
<dbReference type="Proteomes" id="UP001597196">
    <property type="component" value="Unassembled WGS sequence"/>
</dbReference>
<keyword evidence="2" id="KW-0547">Nucleotide-binding</keyword>
<protein>
    <submittedName>
        <fullName evidence="2">ATP-binding protein</fullName>
    </submittedName>
</protein>
<dbReference type="EMBL" id="JBHTOC010000006">
    <property type="protein sequence ID" value="MFD1429574.1"/>
    <property type="molecule type" value="Genomic_DNA"/>
</dbReference>
<dbReference type="PANTHER" id="PTHR42957">
    <property type="entry name" value="HELICASE MJ1565-RELATED"/>
    <property type="match status" value="1"/>
</dbReference>
<evidence type="ECO:0000259" key="1">
    <source>
        <dbReference type="Pfam" id="PF01935"/>
    </source>
</evidence>
<gene>
    <name evidence="2" type="ORF">ACFQ4P_04850</name>
</gene>
<dbReference type="InterPro" id="IPR008571">
    <property type="entry name" value="HerA-like"/>
</dbReference>
<reference evidence="3" key="1">
    <citation type="journal article" date="2019" name="Int. J. Syst. Evol. Microbiol.">
        <title>The Global Catalogue of Microorganisms (GCM) 10K type strain sequencing project: providing services to taxonomists for standard genome sequencing and annotation.</title>
        <authorList>
            <consortium name="The Broad Institute Genomics Platform"/>
            <consortium name="The Broad Institute Genome Sequencing Center for Infectious Disease"/>
            <person name="Wu L."/>
            <person name="Ma J."/>
        </authorList>
    </citation>
    <scope>NUCLEOTIDE SEQUENCE [LARGE SCALE GENOMIC DNA]</scope>
    <source>
        <strain evidence="3">CCM 8980</strain>
    </source>
</reference>
<dbReference type="PANTHER" id="PTHR42957:SF1">
    <property type="entry name" value="HELICASE MJ1565-RELATED"/>
    <property type="match status" value="1"/>
</dbReference>
<evidence type="ECO:0000313" key="3">
    <source>
        <dbReference type="Proteomes" id="UP001597196"/>
    </source>
</evidence>
<dbReference type="InterPro" id="IPR027417">
    <property type="entry name" value="P-loop_NTPase"/>
</dbReference>
<proteinExistence type="predicted"/>
<sequence>MENEWRVGAIELVTANYLEFSARESDLASSLHLGELQSAHGVNDFVYTTVQWNATDLYRVVKVRNSAYDKVSDANSIGAVEKLLFTCEPVGTIVDGHFMSGIQSFPMVGDTVYGVSNSFLKRIFSGIGDGLVSMGRVSNYTDVAPTLNVGKILTSHIAILGNTGSGKSTTLRVFMDRLHLVESKLKESTKFIVFDVHGDYEQLEFTDQVSVRSMHLPLERLSLDDWEAALLPSEKTQKPLLNRALQIAKTTPENRKLIYAILTRLAIRDITQDSFVMLKRSVEKWYTAVFGNEQHSQAALKSWVQNFSKIEGEPQILSVISSAIPDNGPQTIDEVLQCTDEEYTISLEDIEEGFEIVFGEEEVQGNRRVRANTETMISRFRNLKSRYGDEGGILNAAHGMPLQVTDWTSSNNHSKFVVLNLTEFDDDALRLISNYVVRSAFEMNYTLGQSDRNSMPFFYLYLDEAHRYVKTSTDGSSTIFERISREGRKFNVYLGIISQIPSELSRVVLSQTGAFFIHRIQNSTDLDFILHNVPSATQSLVSRLPSLRAGTALLSGNAVEIPFELTIDAGNYAIASSSISPLNDSSDQLR</sequence>
<name>A0ABW4CHL0_9LACO</name>
<dbReference type="SUPFAM" id="SSF52540">
    <property type="entry name" value="P-loop containing nucleoside triphosphate hydrolases"/>
    <property type="match status" value="1"/>
</dbReference>
<accession>A0ABW4CHL0</accession>
<keyword evidence="3" id="KW-1185">Reference proteome</keyword>
<organism evidence="2 3">
    <name type="scientific">Lacticaseibacillus mingshuiensis</name>
    <dbReference type="NCBI Taxonomy" id="2799574"/>
    <lineage>
        <taxon>Bacteria</taxon>
        <taxon>Bacillati</taxon>
        <taxon>Bacillota</taxon>
        <taxon>Bacilli</taxon>
        <taxon>Lactobacillales</taxon>
        <taxon>Lactobacillaceae</taxon>
        <taxon>Lacticaseibacillus</taxon>
    </lineage>
</organism>
<feature type="domain" description="Helicase HerA central" evidence="1">
    <location>
        <begin position="134"/>
        <end position="438"/>
    </location>
</feature>
<dbReference type="RefSeq" id="WP_203626792.1">
    <property type="nucleotide sequence ID" value="NZ_BOLQ01000008.1"/>
</dbReference>
<dbReference type="GO" id="GO:0005524">
    <property type="term" value="F:ATP binding"/>
    <property type="evidence" value="ECO:0007669"/>
    <property type="project" value="UniProtKB-KW"/>
</dbReference>
<dbReference type="Gene3D" id="3.40.50.300">
    <property type="entry name" value="P-loop containing nucleotide triphosphate hydrolases"/>
    <property type="match status" value="2"/>
</dbReference>
<dbReference type="Pfam" id="PF01935">
    <property type="entry name" value="DUF87"/>
    <property type="match status" value="1"/>
</dbReference>
<keyword evidence="2" id="KW-0067">ATP-binding</keyword>